<keyword evidence="2" id="KW-0472">Membrane</keyword>
<reference evidence="4 5" key="1">
    <citation type="submission" date="2019-04" db="EMBL/GenBank/DDBJ databases">
        <title>Rhodococcus oryzae sp. nov., a novel actinomycete isolated from rhizosphere soil of rice (Oryza sativa L.).</title>
        <authorList>
            <person name="Li C."/>
        </authorList>
    </citation>
    <scope>NUCLEOTIDE SEQUENCE [LARGE SCALE GENOMIC DNA]</scope>
    <source>
        <strain evidence="4 5">NEAU-CX67</strain>
    </source>
</reference>
<evidence type="ECO:0000256" key="1">
    <source>
        <dbReference type="SAM" id="MobiDB-lite"/>
    </source>
</evidence>
<dbReference type="EMBL" id="SUMD01000001">
    <property type="protein sequence ID" value="TJZ81633.1"/>
    <property type="molecule type" value="Genomic_DNA"/>
</dbReference>
<keyword evidence="5" id="KW-1185">Reference proteome</keyword>
<comment type="caution">
    <text evidence="4">The sequence shown here is derived from an EMBL/GenBank/DDBJ whole genome shotgun (WGS) entry which is preliminary data.</text>
</comment>
<accession>A0ABY2RSE0</accession>
<feature type="region of interest" description="Disordered" evidence="1">
    <location>
        <begin position="1"/>
        <end position="23"/>
    </location>
</feature>
<dbReference type="Pfam" id="PF04024">
    <property type="entry name" value="PspC"/>
    <property type="match status" value="1"/>
</dbReference>
<dbReference type="Proteomes" id="UP000305109">
    <property type="component" value="Unassembled WGS sequence"/>
</dbReference>
<dbReference type="InterPro" id="IPR007168">
    <property type="entry name" value="Phageshock_PspC_N"/>
</dbReference>
<name>A0ABY2RSE0_9NOCA</name>
<evidence type="ECO:0000313" key="4">
    <source>
        <dbReference type="EMBL" id="TJZ81633.1"/>
    </source>
</evidence>
<gene>
    <name evidence="4" type="ORF">FCG67_03200</name>
</gene>
<keyword evidence="2" id="KW-1133">Transmembrane helix</keyword>
<sequence length="221" mass="23453">MVDRARGGQPSRLSEHGRGRGRAAFVVGRDRAVRARGPPCRPGRAGRTLRRRSGACAATLTRPRVRPTKDRGASRWCAPRPVDSIDHMITNETATPKSTFLQDLPQRLPDEGLIAGVGAGIARRLNVSTTSVRLALLLSLLFAGAGVPVYLAAWLLMRKPNETMSMGESLLSTDSGESKTMPIVLATATVITTVGCALPVGAGLLGMIALVGGYLYLDGRK</sequence>
<feature type="domain" description="Phage shock protein PspC N-terminal" evidence="3">
    <location>
        <begin position="107"/>
        <end position="158"/>
    </location>
</feature>
<proteinExistence type="predicted"/>
<evidence type="ECO:0000259" key="3">
    <source>
        <dbReference type="Pfam" id="PF04024"/>
    </source>
</evidence>
<evidence type="ECO:0000313" key="5">
    <source>
        <dbReference type="Proteomes" id="UP000305109"/>
    </source>
</evidence>
<evidence type="ECO:0000256" key="2">
    <source>
        <dbReference type="SAM" id="Phobius"/>
    </source>
</evidence>
<feature type="transmembrane region" description="Helical" evidence="2">
    <location>
        <begin position="134"/>
        <end position="157"/>
    </location>
</feature>
<protein>
    <submittedName>
        <fullName evidence="4">PspC domain-containing protein</fullName>
    </submittedName>
</protein>
<organism evidence="4 5">
    <name type="scientific">Rhodococcus oryzae</name>
    <dbReference type="NCBI Taxonomy" id="2571143"/>
    <lineage>
        <taxon>Bacteria</taxon>
        <taxon>Bacillati</taxon>
        <taxon>Actinomycetota</taxon>
        <taxon>Actinomycetes</taxon>
        <taxon>Mycobacteriales</taxon>
        <taxon>Nocardiaceae</taxon>
        <taxon>Rhodococcus</taxon>
    </lineage>
</organism>
<keyword evidence="2" id="KW-0812">Transmembrane</keyword>
<feature type="transmembrane region" description="Helical" evidence="2">
    <location>
        <begin position="184"/>
        <end position="217"/>
    </location>
</feature>